<keyword evidence="2" id="KW-1185">Reference proteome</keyword>
<sequence length="69" mass="7917">MGKSITFRVTDAEHEQIFECSAALNKTASDLIRLLVFKNSEHTLHLENRNVALENEVRKLKENYSKNNG</sequence>
<gene>
    <name evidence="1" type="ORF">K4H28_04610</name>
</gene>
<proteinExistence type="predicted"/>
<dbReference type="RefSeq" id="WP_221007221.1">
    <property type="nucleotide sequence ID" value="NZ_CP081150.1"/>
</dbReference>
<name>A0ABX8ZC23_9NEIS</name>
<dbReference type="EMBL" id="CP081150">
    <property type="protein sequence ID" value="QZA78698.1"/>
    <property type="molecule type" value="Genomic_DNA"/>
</dbReference>
<protein>
    <submittedName>
        <fullName evidence="1">Uncharacterized protein</fullName>
    </submittedName>
</protein>
<dbReference type="Proteomes" id="UP000825679">
    <property type="component" value="Chromosome"/>
</dbReference>
<evidence type="ECO:0000313" key="1">
    <source>
        <dbReference type="EMBL" id="QZA78698.1"/>
    </source>
</evidence>
<evidence type="ECO:0000313" key="2">
    <source>
        <dbReference type="Proteomes" id="UP000825679"/>
    </source>
</evidence>
<organism evidence="1 2">
    <name type="scientific">Deefgea tanakiae</name>
    <dbReference type="NCBI Taxonomy" id="2865840"/>
    <lineage>
        <taxon>Bacteria</taxon>
        <taxon>Pseudomonadati</taxon>
        <taxon>Pseudomonadota</taxon>
        <taxon>Betaproteobacteria</taxon>
        <taxon>Neisseriales</taxon>
        <taxon>Chitinibacteraceae</taxon>
        <taxon>Deefgea</taxon>
    </lineage>
</organism>
<reference evidence="1 2" key="1">
    <citation type="submission" date="2021-08" db="EMBL/GenBank/DDBJ databases">
        <title>complete genome sequencing of Deefgea sp. D25.</title>
        <authorList>
            <person name="Bae J.-W."/>
            <person name="Gim D.-H."/>
        </authorList>
    </citation>
    <scope>NUCLEOTIDE SEQUENCE [LARGE SCALE GENOMIC DNA]</scope>
    <source>
        <strain evidence="1 2">D25</strain>
    </source>
</reference>
<accession>A0ABX8ZC23</accession>